<name>K3WCL0_GLOUD</name>
<dbReference type="VEuPathDB" id="FungiDB:PYU1_G002698"/>
<accession>K3WCL0</accession>
<keyword evidence="2" id="KW-1185">Reference proteome</keyword>
<reference evidence="2" key="1">
    <citation type="journal article" date="2010" name="Genome Biol.">
        <title>Genome sequence of the necrotrophic plant pathogen Pythium ultimum reveals original pathogenicity mechanisms and effector repertoire.</title>
        <authorList>
            <person name="Levesque C.A."/>
            <person name="Brouwer H."/>
            <person name="Cano L."/>
            <person name="Hamilton J.P."/>
            <person name="Holt C."/>
            <person name="Huitema E."/>
            <person name="Raffaele S."/>
            <person name="Robideau G.P."/>
            <person name="Thines M."/>
            <person name="Win J."/>
            <person name="Zerillo M.M."/>
            <person name="Beakes G.W."/>
            <person name="Boore J.L."/>
            <person name="Busam D."/>
            <person name="Dumas B."/>
            <person name="Ferriera S."/>
            <person name="Fuerstenberg S.I."/>
            <person name="Gachon C.M."/>
            <person name="Gaulin E."/>
            <person name="Govers F."/>
            <person name="Grenville-Briggs L."/>
            <person name="Horner N."/>
            <person name="Hostetler J."/>
            <person name="Jiang R.H."/>
            <person name="Johnson J."/>
            <person name="Krajaejun T."/>
            <person name="Lin H."/>
            <person name="Meijer H.J."/>
            <person name="Moore B."/>
            <person name="Morris P."/>
            <person name="Phuntmart V."/>
            <person name="Puiu D."/>
            <person name="Shetty J."/>
            <person name="Stajich J.E."/>
            <person name="Tripathy S."/>
            <person name="Wawra S."/>
            <person name="van West P."/>
            <person name="Whitty B.R."/>
            <person name="Coutinho P.M."/>
            <person name="Henrissat B."/>
            <person name="Martin F."/>
            <person name="Thomas P.D."/>
            <person name="Tyler B.M."/>
            <person name="De Vries R.P."/>
            <person name="Kamoun S."/>
            <person name="Yandell M."/>
            <person name="Tisserat N."/>
            <person name="Buell C.R."/>
        </authorList>
    </citation>
    <scope>NUCLEOTIDE SEQUENCE</scope>
    <source>
        <strain evidence="2">DAOM:BR144</strain>
    </source>
</reference>
<dbReference type="AlphaFoldDB" id="K3WCL0"/>
<reference evidence="1" key="3">
    <citation type="submission" date="2015-02" db="UniProtKB">
        <authorList>
            <consortium name="EnsemblProtists"/>
        </authorList>
    </citation>
    <scope>IDENTIFICATION</scope>
    <source>
        <strain evidence="1">DAOM BR144</strain>
    </source>
</reference>
<sequence>MSMVCSSFAKVKFAKYRLHIYDFPSTFRLHSIYADPLPSNLMSKRKKGSSFSLNSNMQEIHLHLSS</sequence>
<dbReference type="InParanoid" id="K3WCL0"/>
<protein>
    <submittedName>
        <fullName evidence="1">Uncharacterized protein</fullName>
    </submittedName>
</protein>
<evidence type="ECO:0000313" key="1">
    <source>
        <dbReference type="EnsemblProtists" id="PYU1_T002701"/>
    </source>
</evidence>
<organism evidence="1 2">
    <name type="scientific">Globisporangium ultimum (strain ATCC 200006 / CBS 805.95 / DAOM BR144)</name>
    <name type="common">Pythium ultimum</name>
    <dbReference type="NCBI Taxonomy" id="431595"/>
    <lineage>
        <taxon>Eukaryota</taxon>
        <taxon>Sar</taxon>
        <taxon>Stramenopiles</taxon>
        <taxon>Oomycota</taxon>
        <taxon>Peronosporomycetes</taxon>
        <taxon>Pythiales</taxon>
        <taxon>Pythiaceae</taxon>
        <taxon>Globisporangium</taxon>
    </lineage>
</organism>
<proteinExistence type="predicted"/>
<dbReference type="Proteomes" id="UP000019132">
    <property type="component" value="Unassembled WGS sequence"/>
</dbReference>
<dbReference type="EnsemblProtists" id="PYU1_T002701">
    <property type="protein sequence ID" value="PYU1_T002701"/>
    <property type="gene ID" value="PYU1_G002698"/>
</dbReference>
<reference evidence="2" key="2">
    <citation type="submission" date="2010-04" db="EMBL/GenBank/DDBJ databases">
        <authorList>
            <person name="Buell R."/>
            <person name="Hamilton J."/>
            <person name="Hostetler J."/>
        </authorList>
    </citation>
    <scope>NUCLEOTIDE SEQUENCE [LARGE SCALE GENOMIC DNA]</scope>
    <source>
        <strain evidence="2">DAOM:BR144</strain>
    </source>
</reference>
<evidence type="ECO:0000313" key="2">
    <source>
        <dbReference type="Proteomes" id="UP000019132"/>
    </source>
</evidence>
<dbReference type="EMBL" id="GL376628">
    <property type="status" value="NOT_ANNOTATED_CDS"/>
    <property type="molecule type" value="Genomic_DNA"/>
</dbReference>
<dbReference type="HOGENOM" id="CLU_2836866_0_0_1"/>